<keyword evidence="2" id="KW-0378">Hydrolase</keyword>
<evidence type="ECO:0000256" key="2">
    <source>
        <dbReference type="ARBA" id="ARBA00022801"/>
    </source>
</evidence>
<dbReference type="Gene3D" id="2.60.40.10">
    <property type="entry name" value="Immunoglobulins"/>
    <property type="match status" value="3"/>
</dbReference>
<dbReference type="Pfam" id="PF02836">
    <property type="entry name" value="Glyco_hydro_2_C"/>
    <property type="match status" value="1"/>
</dbReference>
<dbReference type="PRINTS" id="PR00132">
    <property type="entry name" value="GLHYDRLASE2"/>
</dbReference>
<dbReference type="EMBL" id="QGGY01000009">
    <property type="protein sequence ID" value="PWJ74402.1"/>
    <property type="molecule type" value="Genomic_DNA"/>
</dbReference>
<keyword evidence="3" id="KW-0326">Glycosidase</keyword>
<dbReference type="AlphaFoldDB" id="A0AB73T2C2"/>
<dbReference type="Proteomes" id="UP000245412">
    <property type="component" value="Unassembled WGS sequence"/>
</dbReference>
<dbReference type="InterPro" id="IPR008979">
    <property type="entry name" value="Galactose-bd-like_sf"/>
</dbReference>
<evidence type="ECO:0000259" key="7">
    <source>
        <dbReference type="Pfam" id="PF16355"/>
    </source>
</evidence>
<dbReference type="InterPro" id="IPR006103">
    <property type="entry name" value="Glyco_hydro_2_cat"/>
</dbReference>
<dbReference type="RefSeq" id="WP_257497855.1">
    <property type="nucleotide sequence ID" value="NZ_JANKBI010000010.1"/>
</dbReference>
<evidence type="ECO:0000259" key="8">
    <source>
        <dbReference type="Pfam" id="PF18565"/>
    </source>
</evidence>
<dbReference type="PANTHER" id="PTHR42732">
    <property type="entry name" value="BETA-GALACTOSIDASE"/>
    <property type="match status" value="1"/>
</dbReference>
<gene>
    <name evidence="9" type="ORF">C7383_109138</name>
</gene>
<proteinExistence type="inferred from homology"/>
<dbReference type="Gene3D" id="3.20.20.80">
    <property type="entry name" value="Glycosidases"/>
    <property type="match status" value="1"/>
</dbReference>
<feature type="domain" description="Glycosyl hydrolases family 2 sugar binding" evidence="6">
    <location>
        <begin position="59"/>
        <end position="152"/>
    </location>
</feature>
<dbReference type="InterPro" id="IPR040605">
    <property type="entry name" value="Glyco_hydro2_dom5"/>
</dbReference>
<dbReference type="InterPro" id="IPR032311">
    <property type="entry name" value="DUF4982"/>
</dbReference>
<dbReference type="InterPro" id="IPR013783">
    <property type="entry name" value="Ig-like_fold"/>
</dbReference>
<dbReference type="InterPro" id="IPR017853">
    <property type="entry name" value="GH"/>
</dbReference>
<dbReference type="InterPro" id="IPR006101">
    <property type="entry name" value="Glyco_hydro_2"/>
</dbReference>
<feature type="domain" description="Glycoside hydrolase family 2 immunoglobulin-like beta-sandwich" evidence="4">
    <location>
        <begin position="241"/>
        <end position="314"/>
    </location>
</feature>
<feature type="domain" description="Glycoside hydrolase family 2 catalytic" evidence="5">
    <location>
        <begin position="322"/>
        <end position="446"/>
    </location>
</feature>
<organism evidence="9 10">
    <name type="scientific">Murimonas intestini</name>
    <dbReference type="NCBI Taxonomy" id="1337051"/>
    <lineage>
        <taxon>Bacteria</taxon>
        <taxon>Bacillati</taxon>
        <taxon>Bacillota</taxon>
        <taxon>Clostridia</taxon>
        <taxon>Lachnospirales</taxon>
        <taxon>Lachnospiraceae</taxon>
        <taxon>Murimonas</taxon>
    </lineage>
</organism>
<feature type="domain" description="Glycoside hydrolase family 2" evidence="8">
    <location>
        <begin position="721"/>
        <end position="814"/>
    </location>
</feature>
<evidence type="ECO:0000259" key="6">
    <source>
        <dbReference type="Pfam" id="PF02837"/>
    </source>
</evidence>
<feature type="domain" description="DUF4982" evidence="7">
    <location>
        <begin position="640"/>
        <end position="701"/>
    </location>
</feature>
<dbReference type="SUPFAM" id="SSF49303">
    <property type="entry name" value="beta-Galactosidase/glucuronidase domain"/>
    <property type="match status" value="1"/>
</dbReference>
<comment type="caution">
    <text evidence="9">The sequence shown here is derived from an EMBL/GenBank/DDBJ whole genome shotgun (WGS) entry which is preliminary data.</text>
</comment>
<keyword evidence="10" id="KW-1185">Reference proteome</keyword>
<evidence type="ECO:0000313" key="10">
    <source>
        <dbReference type="Proteomes" id="UP000245412"/>
    </source>
</evidence>
<dbReference type="InterPro" id="IPR006102">
    <property type="entry name" value="Ig-like_GH2"/>
</dbReference>
<dbReference type="InterPro" id="IPR036156">
    <property type="entry name" value="Beta-gal/glucu_dom_sf"/>
</dbReference>
<evidence type="ECO:0000256" key="1">
    <source>
        <dbReference type="ARBA" id="ARBA00007401"/>
    </source>
</evidence>
<name>A0AB73T2C2_9FIRM</name>
<evidence type="ECO:0000259" key="5">
    <source>
        <dbReference type="Pfam" id="PF02836"/>
    </source>
</evidence>
<dbReference type="Pfam" id="PF18565">
    <property type="entry name" value="Glyco_hydro2_C5"/>
    <property type="match status" value="1"/>
</dbReference>
<dbReference type="Pfam" id="PF16355">
    <property type="entry name" value="DUF4982"/>
    <property type="match status" value="1"/>
</dbReference>
<dbReference type="Pfam" id="PF00703">
    <property type="entry name" value="Glyco_hydro_2"/>
    <property type="match status" value="1"/>
</dbReference>
<dbReference type="InterPro" id="IPR051913">
    <property type="entry name" value="GH2_Domain-Containing"/>
</dbReference>
<dbReference type="GO" id="GO:0004553">
    <property type="term" value="F:hydrolase activity, hydrolyzing O-glycosyl compounds"/>
    <property type="evidence" value="ECO:0007669"/>
    <property type="project" value="InterPro"/>
</dbReference>
<sequence length="1223" mass="137623">MDKQLCARIPSEYGTSLFNNGWEFVKLPLSVTLDELEGCRPVFKSVSLPHDWLIYQGTNLYEDGSGWYRKYFYWEKTEDTRLVLRFEGIYMDSTVYVNRREVCHWKYGYSTFEADMTPYLSAGVNEILVRVSHQAPNSRWYSGAGIYRDVWLKVQHLTHLVSDGSYITIKESENGRWHLEARTEVSVCRKDLKDAGSGAFTLEYGLWDMQTGEQKRLGGRKMLEAELTRTEPKQTELKQAEVTQTELAQTELKQERFMQLETAQNEGSWQACVCGEVLNPSVWDIKSPARYKLKVSLKSGGVLWQQEAYTVGFRSIEFSPEKGFLLNGKKVKLNGVCEHHDLGCLGSAYNSSAMRRKLEILGRMGVNALRLTHNMPAQDVMELADEMGFLVVSEAFDMWERSKTTYDYARFFREWYKKDVASWVRRDRNHPSLIMWSIGNEIYDTHIDERGQEVTRELSCEVRLHDPDGHAGITIGSNYMPWENAQKCADIIKLAGYNYSEKYYDQHHLEHPDWIIYGSETSSTVQSRGVYHFPYEQSVLADEDEQCSALGNSTTSWGAKSSESCIIAERDHEFSCGQFLWTGFDYIGEPTPYHTRNSYFGQADTAGFPKDSYYIYQAEWTDYREAPMIHVFPYWDFNEGQLVDVRVCSNAPRIELFLNGKSQGCYEIDHKRGTQLLGHWKIPYVPGELTAAAYDGEGRIIAKESRRSFGEASRIVLRSNTAVIKGRELAFAEISAEDECGNPVENASSRIHVKVSGPGYLAGLDNGDSTDTDEYKTDSRRLFNGKLLAVIAAGGGEGQVVVEASSPGLTGARLEIAVQADMADEADTAVRSDMTDEAETAVQTEMTDTAEAMVPAVQRDIPDEDIPVRAVRLYSDGGTCLDPGHPSATVTAVICPPDAADREVVWCAVNDAGIPSSLAQVEASGLQAKVTAGSDGRFRLRCMSKAGTDNIRIISELDFEVTGMGRAWLDPYGFIAGGLYDYSRGAVGNGNEHGVATARDGETQVGFHGIDFGDYGSDEITMPIFALTDEEYPIQIWEGMPGEEGSSIAGEVIYKKPSVWNVYQEETYRLNRRLRGITSICFVLHQKIHLKGFSFKRLEKAYEKLKITECTNVYGDSFVKNEDGIDHIGNNVTIQFEQMDFGDTGAGAIVICGYTPMEKNAVQIRFSSDEGEFVQLIEFKHSEGVSEQVFEIERVKGNQSVSFVFLPGSEFDFKWFRFVVQNI</sequence>
<dbReference type="PROSITE" id="PS00608">
    <property type="entry name" value="GLYCOSYL_HYDROL_F2_2"/>
    <property type="match status" value="1"/>
</dbReference>
<comment type="similarity">
    <text evidence="1">Belongs to the glycosyl hydrolase 2 family.</text>
</comment>
<evidence type="ECO:0000313" key="9">
    <source>
        <dbReference type="EMBL" id="PWJ74402.1"/>
    </source>
</evidence>
<reference evidence="9 10" key="1">
    <citation type="submission" date="2018-05" db="EMBL/GenBank/DDBJ databases">
        <authorList>
            <person name="Goeker M."/>
            <person name="Huntemann M."/>
            <person name="Clum A."/>
            <person name="Pillay M."/>
            <person name="Palaniappan K."/>
            <person name="Varghese N."/>
            <person name="Mikhailova N."/>
            <person name="Stamatis D."/>
            <person name="Reddy T."/>
            <person name="Daum C."/>
            <person name="Shapiro N."/>
            <person name="Ivanova N."/>
            <person name="Kyrpides N."/>
            <person name="Woyke T."/>
        </authorList>
    </citation>
    <scope>NUCLEOTIDE SEQUENCE [LARGE SCALE GENOMIC DNA]</scope>
    <source>
        <strain evidence="9 10">DSM 26524</strain>
    </source>
</reference>
<dbReference type="PANTHER" id="PTHR42732:SF1">
    <property type="entry name" value="BETA-MANNOSIDASE"/>
    <property type="match status" value="1"/>
</dbReference>
<dbReference type="Pfam" id="PF02837">
    <property type="entry name" value="Glyco_hydro_2_N"/>
    <property type="match status" value="1"/>
</dbReference>
<dbReference type="InterPro" id="IPR006104">
    <property type="entry name" value="Glyco_hydro_2_N"/>
</dbReference>
<dbReference type="InterPro" id="IPR023232">
    <property type="entry name" value="Glyco_hydro_2_AS"/>
</dbReference>
<dbReference type="SUPFAM" id="SSF51445">
    <property type="entry name" value="(Trans)glycosidases"/>
    <property type="match status" value="1"/>
</dbReference>
<protein>
    <submittedName>
        <fullName evidence="9">Beta-galactosidase</fullName>
    </submittedName>
</protein>
<dbReference type="Gene3D" id="2.60.120.260">
    <property type="entry name" value="Galactose-binding domain-like"/>
    <property type="match status" value="2"/>
</dbReference>
<dbReference type="SUPFAM" id="SSF49785">
    <property type="entry name" value="Galactose-binding domain-like"/>
    <property type="match status" value="1"/>
</dbReference>
<accession>A0AB73T2C2</accession>
<evidence type="ECO:0000256" key="3">
    <source>
        <dbReference type="ARBA" id="ARBA00023295"/>
    </source>
</evidence>
<evidence type="ECO:0000259" key="4">
    <source>
        <dbReference type="Pfam" id="PF00703"/>
    </source>
</evidence>
<dbReference type="GO" id="GO:0005975">
    <property type="term" value="P:carbohydrate metabolic process"/>
    <property type="evidence" value="ECO:0007669"/>
    <property type="project" value="InterPro"/>
</dbReference>